<dbReference type="InterPro" id="IPR004046">
    <property type="entry name" value="GST_C"/>
</dbReference>
<dbReference type="InterPro" id="IPR036249">
    <property type="entry name" value="Thioredoxin-like_sf"/>
</dbReference>
<comment type="caution">
    <text evidence="3">The sequence shown here is derived from an EMBL/GenBank/DDBJ whole genome shotgun (WGS) entry which is preliminary data.</text>
</comment>
<dbReference type="Gene3D" id="1.20.1050.10">
    <property type="match status" value="1"/>
</dbReference>
<dbReference type="OrthoDB" id="8634103at2"/>
<dbReference type="PANTHER" id="PTHR43968">
    <property type="match status" value="1"/>
</dbReference>
<dbReference type="InterPro" id="IPR050983">
    <property type="entry name" value="GST_Omega/HSP26"/>
</dbReference>
<dbReference type="PROSITE" id="PS50405">
    <property type="entry name" value="GST_CTER"/>
    <property type="match status" value="1"/>
</dbReference>
<dbReference type="InterPro" id="IPR040079">
    <property type="entry name" value="Glutathione_S-Trfase"/>
</dbReference>
<gene>
    <name evidence="3" type="ORF">EZJ58_3501</name>
</gene>
<dbReference type="InterPro" id="IPR010987">
    <property type="entry name" value="Glutathione-S-Trfase_C-like"/>
</dbReference>
<accession>A0A4R1NCP6</accession>
<dbReference type="Pfam" id="PF13409">
    <property type="entry name" value="GST_N_2"/>
    <property type="match status" value="1"/>
</dbReference>
<dbReference type="AlphaFoldDB" id="A0A4R1NCP6"/>
<dbReference type="SUPFAM" id="SSF52833">
    <property type="entry name" value="Thioredoxin-like"/>
    <property type="match status" value="1"/>
</dbReference>
<dbReference type="PANTHER" id="PTHR43968:SF6">
    <property type="entry name" value="GLUTATHIONE S-TRANSFERASE OMEGA"/>
    <property type="match status" value="1"/>
</dbReference>
<evidence type="ECO:0000259" key="2">
    <source>
        <dbReference type="PROSITE" id="PS50405"/>
    </source>
</evidence>
<protein>
    <submittedName>
        <fullName evidence="3">Glutathione S-transferase</fullName>
    </submittedName>
</protein>
<dbReference type="GO" id="GO:0016740">
    <property type="term" value="F:transferase activity"/>
    <property type="evidence" value="ECO:0007669"/>
    <property type="project" value="UniProtKB-KW"/>
</dbReference>
<dbReference type="CDD" id="cd03049">
    <property type="entry name" value="GST_N_3"/>
    <property type="match status" value="1"/>
</dbReference>
<dbReference type="Pfam" id="PF00043">
    <property type="entry name" value="GST_C"/>
    <property type="match status" value="1"/>
</dbReference>
<feature type="domain" description="GST C-terminal" evidence="2">
    <location>
        <begin position="83"/>
        <end position="212"/>
    </location>
</feature>
<dbReference type="InterPro" id="IPR004045">
    <property type="entry name" value="Glutathione_S-Trfase_N"/>
</dbReference>
<dbReference type="SFLD" id="SFLDS00019">
    <property type="entry name" value="Glutathione_Transferase_(cytos"/>
    <property type="match status" value="1"/>
</dbReference>
<evidence type="ECO:0000313" key="3">
    <source>
        <dbReference type="EMBL" id="TCL05325.1"/>
    </source>
</evidence>
<evidence type="ECO:0000259" key="1">
    <source>
        <dbReference type="PROSITE" id="PS50404"/>
    </source>
</evidence>
<dbReference type="CDD" id="cd03205">
    <property type="entry name" value="GST_C_6"/>
    <property type="match status" value="1"/>
</dbReference>
<evidence type="ECO:0000313" key="4">
    <source>
        <dbReference type="Proteomes" id="UP000294555"/>
    </source>
</evidence>
<dbReference type="SUPFAM" id="SSF47616">
    <property type="entry name" value="GST C-terminal domain-like"/>
    <property type="match status" value="1"/>
</dbReference>
<keyword evidence="3" id="KW-0808">Transferase</keyword>
<proteinExistence type="predicted"/>
<dbReference type="EMBL" id="SJOI01000001">
    <property type="protein sequence ID" value="TCL05325.1"/>
    <property type="molecule type" value="Genomic_DNA"/>
</dbReference>
<reference evidence="3 4" key="1">
    <citation type="submission" date="2019-02" db="EMBL/GenBank/DDBJ databases">
        <title>Investigation of anaerobic lignin degradation for improved lignocellulosic biofuels.</title>
        <authorList>
            <person name="Deangelis K."/>
        </authorList>
    </citation>
    <scope>NUCLEOTIDE SEQUENCE [LARGE SCALE GENOMIC DNA]</scope>
    <source>
        <strain evidence="3 4">159R</strain>
    </source>
</reference>
<dbReference type="InterPro" id="IPR036282">
    <property type="entry name" value="Glutathione-S-Trfase_C_sf"/>
</dbReference>
<organism evidence="3 4">
    <name type="scientific">Sodalis ligni</name>
    <dbReference type="NCBI Taxonomy" id="2697027"/>
    <lineage>
        <taxon>Bacteria</taxon>
        <taxon>Pseudomonadati</taxon>
        <taxon>Pseudomonadota</taxon>
        <taxon>Gammaproteobacteria</taxon>
        <taxon>Enterobacterales</taxon>
        <taxon>Bruguierivoracaceae</taxon>
        <taxon>Sodalis</taxon>
    </lineage>
</organism>
<keyword evidence="4" id="KW-1185">Reference proteome</keyword>
<dbReference type="GO" id="GO:0005737">
    <property type="term" value="C:cytoplasm"/>
    <property type="evidence" value="ECO:0007669"/>
    <property type="project" value="TreeGrafter"/>
</dbReference>
<feature type="domain" description="GST N-terminal" evidence="1">
    <location>
        <begin position="1"/>
        <end position="78"/>
    </location>
</feature>
<dbReference type="Proteomes" id="UP000294555">
    <property type="component" value="Unassembled WGS sequence"/>
</dbReference>
<dbReference type="NCBIfam" id="NF007682">
    <property type="entry name" value="PRK10357.1"/>
    <property type="match status" value="1"/>
</dbReference>
<name>A0A4R1NCP6_9GAMM</name>
<dbReference type="PROSITE" id="PS50404">
    <property type="entry name" value="GST_NTER"/>
    <property type="match status" value="1"/>
</dbReference>
<dbReference type="Gene3D" id="3.40.30.10">
    <property type="entry name" value="Glutaredoxin"/>
    <property type="match status" value="1"/>
</dbReference>
<sequence length="212" mass="23327">MKLIGSYTSPFVRKISVILLEKSLPFQLINASPWEEDPQVIAVNPLGKVPVLITGQGEPIFDSPIIAEYLELLCAEPALLPADRLQALRVRQLEALADGVTDAAMAIVRECRRQADRQNESFILYHREKIRRGLNALELAAGEGKWLNTSALSLADIAVACSLGFINFRRVMPNWCVERPALVAMAGRILARTSFARTAPPAAADVYTSEML</sequence>
<dbReference type="RefSeq" id="WP_132924038.1">
    <property type="nucleotide sequence ID" value="NZ_SJOI01000001.1"/>
</dbReference>